<comment type="function">
    <text evidence="5">mRNA cap-binding component of the eukaryotic translation initiation factor 3 (eIF-3) complex, which is involved in protein synthesis of a specialized repertoire of mRNAs and, together with other initiation factors, stimulates binding of mRNA and methionyl-tRNAi to the 40S ribosome. The eIF-3 complex specifically targets and initiates translation of a subset of mRNAs involved in cell proliferation. In the eIF-3 complex, eif3d specifically recognizes and binds the 7-methylguanosine cap of a subset of mRNAs.</text>
</comment>
<dbReference type="AlphaFoldDB" id="A0A5E8B5G8"/>
<dbReference type="GO" id="GO:0033290">
    <property type="term" value="C:eukaryotic 48S preinitiation complex"/>
    <property type="evidence" value="ECO:0007669"/>
    <property type="project" value="UniProtKB-UniRule"/>
</dbReference>
<feature type="region of interest" description="Disordered" evidence="6">
    <location>
        <begin position="112"/>
        <end position="185"/>
    </location>
</feature>
<dbReference type="GO" id="GO:0003743">
    <property type="term" value="F:translation initiation factor activity"/>
    <property type="evidence" value="ECO:0007669"/>
    <property type="project" value="UniProtKB-UniRule"/>
</dbReference>
<dbReference type="PANTHER" id="PTHR12399:SF0">
    <property type="entry name" value="EUKARYOTIC TRANSLATION INITIATION FACTOR 3 SUBUNIT D"/>
    <property type="match status" value="1"/>
</dbReference>
<feature type="region of interest" description="RNA gate" evidence="5">
    <location>
        <begin position="307"/>
        <end position="321"/>
    </location>
</feature>
<evidence type="ECO:0000256" key="5">
    <source>
        <dbReference type="HAMAP-Rule" id="MF_03003"/>
    </source>
</evidence>
<dbReference type="EMBL" id="CABVLU010000001">
    <property type="protein sequence ID" value="VVT44140.1"/>
    <property type="molecule type" value="Genomic_DNA"/>
</dbReference>
<dbReference type="PIRSF" id="PIRSF016281">
    <property type="entry name" value="EIF-3_zeta"/>
    <property type="match status" value="1"/>
</dbReference>
<reference evidence="7 8" key="1">
    <citation type="submission" date="2019-09" db="EMBL/GenBank/DDBJ databases">
        <authorList>
            <person name="Brejova B."/>
        </authorList>
    </citation>
    <scope>NUCLEOTIDE SEQUENCE [LARGE SCALE GENOMIC DNA]</scope>
</reference>
<name>A0A5E8B5G8_9ASCO</name>
<dbReference type="GO" id="GO:0098808">
    <property type="term" value="F:mRNA cap binding"/>
    <property type="evidence" value="ECO:0007669"/>
    <property type="project" value="UniProtKB-UniRule"/>
</dbReference>
<feature type="compositionally biased region" description="Basic and acidic residues" evidence="6">
    <location>
        <begin position="53"/>
        <end position="72"/>
    </location>
</feature>
<dbReference type="Proteomes" id="UP000398389">
    <property type="component" value="Unassembled WGS sequence"/>
</dbReference>
<sequence>MSFDHIFTVPAPASETYTWGPPAEIPTAIRFNDVPYAPYSKSDKLGKLSDWAESAKDSKDNKRNARGHKDPYHAYGASAAASFFNTEDAADNSSFSIVDSSKTPKTRQTAILKANSKGGSRGSSGPNSSSAGGSSGGASASRSNGPGRNGPAGSRNLAGGPASGPNSRRRYGWKEERPQRNRDASVKVAEGWELIQSNGFNELQKLSFDVKSGTDVGSYGYVYPYNRALDKPNHQQKLKLPDRAIFNTTTSYDPVIQKLAAANTATIFATDSILSLLMCTTKSVYPWDVIINKADGKIFFDKRDDGPLDYVTVDENTYEPPSDTSDKSNINSATNLANEATYINQNFAANAIVESSAQKISLEHPHPFFNPDDAEALPPLPSGYRYRKFNLAENPEDEPINLVVRTEVDALVPGKTDQYVTVKALNEYGPNGILSWKNKFSNQRGSIVAAEMKKNLNKLSRWTIEAILAGSSSMKIGFVSRNSPKDNAHHIIVGVVGQVPEQFANQLNIKLSNGWGIIKSIVNIIAALDDGKYVLMKDPNASAIKIYRVPANAFDEDEEEEE</sequence>
<dbReference type="GO" id="GO:0005852">
    <property type="term" value="C:eukaryotic translation initiation factor 3 complex"/>
    <property type="evidence" value="ECO:0007669"/>
    <property type="project" value="UniProtKB-UniRule"/>
</dbReference>
<dbReference type="OrthoDB" id="16538at2759"/>
<comment type="domain">
    <text evidence="5">The RNA gate region regulates mRNA cap recognition to prevent promiscuous mRNA-binding before assembly of eif3d into the full eukaryotic translation initiation factor 3 (eIF-3) complex.</text>
</comment>
<evidence type="ECO:0000256" key="2">
    <source>
        <dbReference type="ARBA" id="ARBA00022540"/>
    </source>
</evidence>
<feature type="region of interest" description="Disordered" evidence="6">
    <location>
        <begin position="41"/>
        <end position="72"/>
    </location>
</feature>
<dbReference type="Pfam" id="PF05091">
    <property type="entry name" value="eIF-3_zeta"/>
    <property type="match status" value="1"/>
</dbReference>
<comment type="similarity">
    <text evidence="5">Belongs to the eIF-3 subunit D family.</text>
</comment>
<comment type="subunit">
    <text evidence="5">Component of the eukaryotic translation initiation factor 3 (eIF-3) complex.</text>
</comment>
<evidence type="ECO:0000256" key="6">
    <source>
        <dbReference type="SAM" id="MobiDB-lite"/>
    </source>
</evidence>
<feature type="compositionally biased region" description="Basic and acidic residues" evidence="6">
    <location>
        <begin position="172"/>
        <end position="185"/>
    </location>
</feature>
<dbReference type="GO" id="GO:0002191">
    <property type="term" value="P:cap-dependent translational initiation"/>
    <property type="evidence" value="ECO:0007669"/>
    <property type="project" value="UniProtKB-UniRule"/>
</dbReference>
<evidence type="ECO:0000256" key="1">
    <source>
        <dbReference type="ARBA" id="ARBA00022490"/>
    </source>
</evidence>
<evidence type="ECO:0000256" key="3">
    <source>
        <dbReference type="ARBA" id="ARBA00022884"/>
    </source>
</evidence>
<organism evidence="7 8">
    <name type="scientific">Magnusiomyces paraingens</name>
    <dbReference type="NCBI Taxonomy" id="2606893"/>
    <lineage>
        <taxon>Eukaryota</taxon>
        <taxon>Fungi</taxon>
        <taxon>Dikarya</taxon>
        <taxon>Ascomycota</taxon>
        <taxon>Saccharomycotina</taxon>
        <taxon>Dipodascomycetes</taxon>
        <taxon>Dipodascales</taxon>
        <taxon>Dipodascaceae</taxon>
        <taxon>Magnusiomyces</taxon>
    </lineage>
</organism>
<gene>
    <name evidence="7" type="ORF">SAPINGB_P000317</name>
</gene>
<keyword evidence="3" id="KW-0694">RNA-binding</keyword>
<dbReference type="InterPro" id="IPR007783">
    <property type="entry name" value="eIF3d"/>
</dbReference>
<dbReference type="PANTHER" id="PTHR12399">
    <property type="entry name" value="EUKARYOTIC TRANSLATION INITIATION FACTOR 3 SUBUNIT 7"/>
    <property type="match status" value="1"/>
</dbReference>
<dbReference type="GO" id="GO:0001732">
    <property type="term" value="P:formation of cytoplasmic translation initiation complex"/>
    <property type="evidence" value="ECO:0007669"/>
    <property type="project" value="UniProtKB-UniRule"/>
</dbReference>
<proteinExistence type="inferred from homology"/>
<dbReference type="RefSeq" id="XP_031850932.1">
    <property type="nucleotide sequence ID" value="XM_031995041.1"/>
</dbReference>
<keyword evidence="4 5" id="KW-0648">Protein biosynthesis</keyword>
<evidence type="ECO:0000313" key="8">
    <source>
        <dbReference type="Proteomes" id="UP000398389"/>
    </source>
</evidence>
<dbReference type="GO" id="GO:0016282">
    <property type="term" value="C:eukaryotic 43S preinitiation complex"/>
    <property type="evidence" value="ECO:0007669"/>
    <property type="project" value="UniProtKB-UniRule"/>
</dbReference>
<accession>A0A5E8B5G8</accession>
<evidence type="ECO:0000313" key="7">
    <source>
        <dbReference type="EMBL" id="VVT44140.1"/>
    </source>
</evidence>
<keyword evidence="8" id="KW-1185">Reference proteome</keyword>
<keyword evidence="2 5" id="KW-0396">Initiation factor</keyword>
<keyword evidence="1 5" id="KW-0963">Cytoplasm</keyword>
<protein>
    <recommendedName>
        <fullName evidence="5">Eukaryotic translation initiation factor 3 subunit D</fullName>
        <shortName evidence="5">eIF3d</shortName>
    </recommendedName>
</protein>
<comment type="subcellular location">
    <subcellularLocation>
        <location evidence="5">Cytoplasm</location>
    </subcellularLocation>
</comment>
<dbReference type="HAMAP" id="MF_03003">
    <property type="entry name" value="eIF3d"/>
    <property type="match status" value="1"/>
</dbReference>
<evidence type="ECO:0000256" key="4">
    <source>
        <dbReference type="ARBA" id="ARBA00022917"/>
    </source>
</evidence>
<feature type="compositionally biased region" description="Low complexity" evidence="6">
    <location>
        <begin position="113"/>
        <end position="146"/>
    </location>
</feature>
<dbReference type="GeneID" id="43579141"/>